<accession>A0A017T2N7</accession>
<proteinExistence type="predicted"/>
<organism evidence="1 2">
    <name type="scientific">Chondromyces apiculatus DSM 436</name>
    <dbReference type="NCBI Taxonomy" id="1192034"/>
    <lineage>
        <taxon>Bacteria</taxon>
        <taxon>Pseudomonadati</taxon>
        <taxon>Myxococcota</taxon>
        <taxon>Polyangia</taxon>
        <taxon>Polyangiales</taxon>
        <taxon>Polyangiaceae</taxon>
        <taxon>Chondromyces</taxon>
    </lineage>
</organism>
<dbReference type="STRING" id="1192034.CAP_5766"/>
<reference evidence="1 2" key="1">
    <citation type="submission" date="2013-05" db="EMBL/GenBank/DDBJ databases">
        <title>Genome assembly of Chondromyces apiculatus DSM 436.</title>
        <authorList>
            <person name="Sharma G."/>
            <person name="Khatri I."/>
            <person name="Kaur C."/>
            <person name="Mayilraj S."/>
            <person name="Subramanian S."/>
        </authorList>
    </citation>
    <scope>NUCLEOTIDE SEQUENCE [LARGE SCALE GENOMIC DNA]</scope>
    <source>
        <strain evidence="1 2">DSM 436</strain>
    </source>
</reference>
<comment type="caution">
    <text evidence="1">The sequence shown here is derived from an EMBL/GenBank/DDBJ whole genome shotgun (WGS) entry which is preliminary data.</text>
</comment>
<dbReference type="eggNOG" id="ENOG502Z7JN">
    <property type="taxonomic scope" value="Bacteria"/>
</dbReference>
<keyword evidence="2" id="KW-1185">Reference proteome</keyword>
<sequence length="467" mass="51432">MRPGGGRQRRSMSLDEYRDQCLAKLGWAFGRLGLGVAAAELEPVAELIVQTMTGPWRYFHTPDHIFEVGGNEDPIEVLAALFHDIVYVQVDRGIHFNLAPYLTPFIEQDGEKLRLREADALPANDAEMSLIFTLFDFAPGQVLSPFGGQNELLSAFVAAKVLCTWLTPGLLSQVVVCIEATIPFRKPSADGTSVAEGLYARLCAANERFGLKLGEAEIIEAVIRSVRLSNRDVNGFGDTSARFLDNTWSLLPETNTHFKSPHSYTAREYRTSLQKTSGFLHSLDPKVIFRKFHGEPDEATYQHLVARADHNLAVGRLYLGTKIVTMALIEALSRRIGPDVPLTLMLGQLPTSGEPSGRLADLLPGPKRPCIPQGTVENEVFDLLDKGRSRESEYDLRNSPMSVFLVHAIGFDGVREELPRAQAFFDGKLSAEEYLKGGPTDAIGPLVQGIAELFAQRKQAITISARA</sequence>
<protein>
    <submittedName>
        <fullName evidence="1">Uncharacterized protein</fullName>
    </submittedName>
</protein>
<name>A0A017T2N7_9BACT</name>
<evidence type="ECO:0000313" key="1">
    <source>
        <dbReference type="EMBL" id="EYF03262.1"/>
    </source>
</evidence>
<dbReference type="Proteomes" id="UP000019678">
    <property type="component" value="Unassembled WGS sequence"/>
</dbReference>
<gene>
    <name evidence="1" type="ORF">CAP_5766</name>
</gene>
<dbReference type="AlphaFoldDB" id="A0A017T2N7"/>
<dbReference type="EMBL" id="ASRX01000049">
    <property type="protein sequence ID" value="EYF03262.1"/>
    <property type="molecule type" value="Genomic_DNA"/>
</dbReference>
<evidence type="ECO:0000313" key="2">
    <source>
        <dbReference type="Proteomes" id="UP000019678"/>
    </source>
</evidence>